<accession>A0AAD3DDT4</accession>
<keyword evidence="3" id="KW-1185">Reference proteome</keyword>
<feature type="compositionally biased region" description="Basic and acidic residues" evidence="1">
    <location>
        <begin position="97"/>
        <end position="107"/>
    </location>
</feature>
<organism evidence="2 3">
    <name type="scientific">Chaetoceros tenuissimus</name>
    <dbReference type="NCBI Taxonomy" id="426638"/>
    <lineage>
        <taxon>Eukaryota</taxon>
        <taxon>Sar</taxon>
        <taxon>Stramenopiles</taxon>
        <taxon>Ochrophyta</taxon>
        <taxon>Bacillariophyta</taxon>
        <taxon>Coscinodiscophyceae</taxon>
        <taxon>Chaetocerotophycidae</taxon>
        <taxon>Chaetocerotales</taxon>
        <taxon>Chaetocerotaceae</taxon>
        <taxon>Chaetoceros</taxon>
    </lineage>
</organism>
<feature type="region of interest" description="Disordered" evidence="1">
    <location>
        <begin position="85"/>
        <end position="115"/>
    </location>
</feature>
<evidence type="ECO:0000313" key="3">
    <source>
        <dbReference type="Proteomes" id="UP001054902"/>
    </source>
</evidence>
<reference evidence="2 3" key="1">
    <citation type="journal article" date="2021" name="Sci. Rep.">
        <title>The genome of the diatom Chaetoceros tenuissimus carries an ancient integrated fragment of an extant virus.</title>
        <authorList>
            <person name="Hongo Y."/>
            <person name="Kimura K."/>
            <person name="Takaki Y."/>
            <person name="Yoshida Y."/>
            <person name="Baba S."/>
            <person name="Kobayashi G."/>
            <person name="Nagasaki K."/>
            <person name="Hano T."/>
            <person name="Tomaru Y."/>
        </authorList>
    </citation>
    <scope>NUCLEOTIDE SEQUENCE [LARGE SCALE GENOMIC DNA]</scope>
    <source>
        <strain evidence="2 3">NIES-3715</strain>
    </source>
</reference>
<proteinExistence type="predicted"/>
<protein>
    <submittedName>
        <fullName evidence="2">Uncharacterized protein</fullName>
    </submittedName>
</protein>
<evidence type="ECO:0000256" key="1">
    <source>
        <dbReference type="SAM" id="MobiDB-lite"/>
    </source>
</evidence>
<dbReference type="AlphaFoldDB" id="A0AAD3DDT4"/>
<evidence type="ECO:0000313" key="2">
    <source>
        <dbReference type="EMBL" id="GFH60794.1"/>
    </source>
</evidence>
<sequence>MVSEEIQYSTIEMPSKNSEGMTIQLRHAKIKDASSLAYMFCTLRKYNSYKFSACEASKEITDNENDETDNNAPLTDLVENIDQIKEDTDEQSSEYKPTQEEHTERESNGNNSDIQEHKEPLLSHLSGIEQNIISGLGDEKTPPAFVSYVAEIGKSTYEDMATDSSFSKDGCTSRINNVEKNKICGCAIATTEWDVEKSLRILRLQEMFIDEKYVPNPSLLARRVILSFSMLAMETGCAGLSIDENIQREILNTV</sequence>
<comment type="caution">
    <text evidence="2">The sequence shown here is derived from an EMBL/GenBank/DDBJ whole genome shotgun (WGS) entry which is preliminary data.</text>
</comment>
<name>A0AAD3DDT4_9STRA</name>
<gene>
    <name evidence="2" type="ORF">CTEN210_17270</name>
</gene>
<dbReference type="Proteomes" id="UP001054902">
    <property type="component" value="Unassembled WGS sequence"/>
</dbReference>
<dbReference type="EMBL" id="BLLK01000069">
    <property type="protein sequence ID" value="GFH60794.1"/>
    <property type="molecule type" value="Genomic_DNA"/>
</dbReference>